<evidence type="ECO:0000256" key="2">
    <source>
        <dbReference type="ARBA" id="ARBA00012925"/>
    </source>
</evidence>
<accession>A0A430AJF3</accession>
<dbReference type="InterPro" id="IPR001148">
    <property type="entry name" value="CA_dom"/>
</dbReference>
<dbReference type="CDD" id="cd03124">
    <property type="entry name" value="alpha_CA_prokaryotic_like"/>
    <property type="match status" value="1"/>
</dbReference>
<dbReference type="PANTHER" id="PTHR18952:SF265">
    <property type="entry name" value="CARBONIC ANHYDRASE"/>
    <property type="match status" value="1"/>
</dbReference>
<reference evidence="8 9" key="1">
    <citation type="submission" date="2017-05" db="EMBL/GenBank/DDBJ databases">
        <title>Vagococcus spp. assemblies.</title>
        <authorList>
            <person name="Gulvik C.A."/>
        </authorList>
    </citation>
    <scope>NUCLEOTIDE SEQUENCE [LARGE SCALE GENOMIC DNA]</scope>
    <source>
        <strain evidence="8 9">DSM 24756</strain>
    </source>
</reference>
<comment type="caution">
    <text evidence="8">The sequence shown here is derived from an EMBL/GenBank/DDBJ whole genome shotgun (WGS) entry which is preliminary data.</text>
</comment>
<dbReference type="PANTHER" id="PTHR18952">
    <property type="entry name" value="CARBONIC ANHYDRASE"/>
    <property type="match status" value="1"/>
</dbReference>
<dbReference type="GO" id="GO:0004089">
    <property type="term" value="F:carbonate dehydratase activity"/>
    <property type="evidence" value="ECO:0007669"/>
    <property type="project" value="UniProtKB-EC"/>
</dbReference>
<name>A0A430AJF3_9ENTE</name>
<gene>
    <name evidence="8" type="ORF">CBF30_02745</name>
</gene>
<comment type="similarity">
    <text evidence="1">Belongs to the alpha-carbonic anhydrase family.</text>
</comment>
<keyword evidence="9" id="KW-1185">Reference proteome</keyword>
<dbReference type="GO" id="GO:0008270">
    <property type="term" value="F:zinc ion binding"/>
    <property type="evidence" value="ECO:0007669"/>
    <property type="project" value="InterPro"/>
</dbReference>
<dbReference type="SMART" id="SM01057">
    <property type="entry name" value="Carb_anhydrase"/>
    <property type="match status" value="1"/>
</dbReference>
<dbReference type="AlphaFoldDB" id="A0A430AJF3"/>
<dbReference type="Proteomes" id="UP000288669">
    <property type="component" value="Unassembled WGS sequence"/>
</dbReference>
<protein>
    <recommendedName>
        <fullName evidence="2">carbonic anhydrase</fullName>
        <ecNumber evidence="2">4.2.1.1</ecNumber>
    </recommendedName>
</protein>
<keyword evidence="3" id="KW-0479">Metal-binding</keyword>
<dbReference type="InterPro" id="IPR041891">
    <property type="entry name" value="Alpha_CA_prokaryot-like"/>
</dbReference>
<proteinExistence type="inferred from homology"/>
<evidence type="ECO:0000313" key="9">
    <source>
        <dbReference type="Proteomes" id="UP000288669"/>
    </source>
</evidence>
<keyword evidence="5" id="KW-0456">Lyase</keyword>
<evidence type="ECO:0000313" key="8">
    <source>
        <dbReference type="EMBL" id="RSU08179.1"/>
    </source>
</evidence>
<evidence type="ECO:0000256" key="4">
    <source>
        <dbReference type="ARBA" id="ARBA00022833"/>
    </source>
</evidence>
<keyword evidence="4" id="KW-0862">Zinc</keyword>
<feature type="domain" description="Alpha-carbonic anhydrase" evidence="7">
    <location>
        <begin position="7"/>
        <end position="231"/>
    </location>
</feature>
<dbReference type="Gene3D" id="3.10.200.10">
    <property type="entry name" value="Alpha carbonic anhydrase"/>
    <property type="match status" value="1"/>
</dbReference>
<evidence type="ECO:0000259" key="7">
    <source>
        <dbReference type="PROSITE" id="PS51144"/>
    </source>
</evidence>
<dbReference type="PROSITE" id="PS51144">
    <property type="entry name" value="ALPHA_CA_2"/>
    <property type="match status" value="1"/>
</dbReference>
<dbReference type="EC" id="4.2.1.1" evidence="2"/>
<dbReference type="Pfam" id="PF00194">
    <property type="entry name" value="Carb_anhydrase"/>
    <property type="match status" value="1"/>
</dbReference>
<dbReference type="SUPFAM" id="SSF51069">
    <property type="entry name" value="Carbonic anhydrase"/>
    <property type="match status" value="1"/>
</dbReference>
<dbReference type="EMBL" id="NGJZ01000001">
    <property type="protein sequence ID" value="RSU08179.1"/>
    <property type="molecule type" value="Genomic_DNA"/>
</dbReference>
<evidence type="ECO:0000256" key="6">
    <source>
        <dbReference type="ARBA" id="ARBA00048348"/>
    </source>
</evidence>
<dbReference type="InterPro" id="IPR023561">
    <property type="entry name" value="Carbonic_anhydrase_a-class"/>
</dbReference>
<evidence type="ECO:0000256" key="1">
    <source>
        <dbReference type="ARBA" id="ARBA00010718"/>
    </source>
</evidence>
<organism evidence="8 9">
    <name type="scientific">Vagococcus entomophilus</name>
    <dbReference type="NCBI Taxonomy" id="1160095"/>
    <lineage>
        <taxon>Bacteria</taxon>
        <taxon>Bacillati</taxon>
        <taxon>Bacillota</taxon>
        <taxon>Bacilli</taxon>
        <taxon>Lactobacillales</taxon>
        <taxon>Enterococcaceae</taxon>
        <taxon>Vagococcus</taxon>
    </lineage>
</organism>
<evidence type="ECO:0000256" key="3">
    <source>
        <dbReference type="ARBA" id="ARBA00022723"/>
    </source>
</evidence>
<dbReference type="InterPro" id="IPR036398">
    <property type="entry name" value="CA_dom_sf"/>
</dbReference>
<dbReference type="OrthoDB" id="5327615at2"/>
<sequence>MGDCLTTNWGYEGKRGPEHWHELSQRFACGLDFKWQSPIALNKEIVTSEKLSKELVFHYKEEVFLEELFNNTFHFVPPEKESYLMYDEKKYWLTDIHFHLPSEHTLEEKNYPIEFHLVHMNEAKHNLVVGILFSIDSFDQLIAQKEGKIELDQAFPEFCFNPALFLPENRGFYYYIGSLTTPPTIGPIEWIVFDEVQTLSQTFVNYLKKEIVENNRRPLQPIKDRKVWYQNNHNSTQ</sequence>
<comment type="catalytic activity">
    <reaction evidence="6">
        <text>hydrogencarbonate + H(+) = CO2 + H2O</text>
        <dbReference type="Rhea" id="RHEA:10748"/>
        <dbReference type="ChEBI" id="CHEBI:15377"/>
        <dbReference type="ChEBI" id="CHEBI:15378"/>
        <dbReference type="ChEBI" id="CHEBI:16526"/>
        <dbReference type="ChEBI" id="CHEBI:17544"/>
        <dbReference type="EC" id="4.2.1.1"/>
    </reaction>
</comment>
<evidence type="ECO:0000256" key="5">
    <source>
        <dbReference type="ARBA" id="ARBA00023239"/>
    </source>
</evidence>